<dbReference type="PROSITE" id="PS51257">
    <property type="entry name" value="PROKAR_LIPOPROTEIN"/>
    <property type="match status" value="1"/>
</dbReference>
<protein>
    <recommendedName>
        <fullName evidence="3">Lipoprotein</fullName>
    </recommendedName>
</protein>
<comment type="caution">
    <text evidence="1">The sequence shown here is derived from an EMBL/GenBank/DDBJ whole genome shotgun (WGS) entry which is preliminary data.</text>
</comment>
<proteinExistence type="predicted"/>
<organism evidence="1 2">
    <name type="scientific">Gaetbulibacter jejuensis</name>
    <dbReference type="NCBI Taxonomy" id="584607"/>
    <lineage>
        <taxon>Bacteria</taxon>
        <taxon>Pseudomonadati</taxon>
        <taxon>Bacteroidota</taxon>
        <taxon>Flavobacteriia</taxon>
        <taxon>Flavobacteriales</taxon>
        <taxon>Flavobacteriaceae</taxon>
        <taxon>Gaetbulibacter</taxon>
    </lineage>
</organism>
<sequence>MKNLFLILFVLFAFSCKSTKNNTEKNTKDYTLSDIKTSTSSIEVGELKKQEIVDLKKYLKETFNKDLDSLKYLTISYLKSKNKCWYDNYQNISSDSNKDLLNKLKTKMNSDLLIAHYDSGYNSFYSLHDEKKIISSLFDRGYETCDFMLTINSMGVYLFKTSHFSIDASNAFTNELKKLETN</sequence>
<dbReference type="RefSeq" id="WP_343798269.1">
    <property type="nucleotide sequence ID" value="NZ_BAAAGF010000003.1"/>
</dbReference>
<evidence type="ECO:0008006" key="3">
    <source>
        <dbReference type="Google" id="ProtNLM"/>
    </source>
</evidence>
<evidence type="ECO:0000313" key="2">
    <source>
        <dbReference type="Proteomes" id="UP001500736"/>
    </source>
</evidence>
<dbReference type="Proteomes" id="UP001500736">
    <property type="component" value="Unassembled WGS sequence"/>
</dbReference>
<name>A0ABP3V0Q9_9FLAO</name>
<accession>A0ABP3V0Q9</accession>
<evidence type="ECO:0000313" key="1">
    <source>
        <dbReference type="EMBL" id="GAA0746131.1"/>
    </source>
</evidence>
<keyword evidence="2" id="KW-1185">Reference proteome</keyword>
<dbReference type="EMBL" id="BAAAGF010000003">
    <property type="protein sequence ID" value="GAA0746131.1"/>
    <property type="molecule type" value="Genomic_DNA"/>
</dbReference>
<gene>
    <name evidence="1" type="ORF">GCM10009431_22060</name>
</gene>
<reference evidence="2" key="1">
    <citation type="journal article" date="2019" name="Int. J. Syst. Evol. Microbiol.">
        <title>The Global Catalogue of Microorganisms (GCM) 10K type strain sequencing project: providing services to taxonomists for standard genome sequencing and annotation.</title>
        <authorList>
            <consortium name="The Broad Institute Genomics Platform"/>
            <consortium name="The Broad Institute Genome Sequencing Center for Infectious Disease"/>
            <person name="Wu L."/>
            <person name="Ma J."/>
        </authorList>
    </citation>
    <scope>NUCLEOTIDE SEQUENCE [LARGE SCALE GENOMIC DNA]</scope>
    <source>
        <strain evidence="2">JCM 15976</strain>
    </source>
</reference>